<organism evidence="2">
    <name type="scientific">Chlamydomonas reinhardtii</name>
    <name type="common">Chlamydomonas smithii</name>
    <dbReference type="NCBI Taxonomy" id="3055"/>
    <lineage>
        <taxon>Eukaryota</taxon>
        <taxon>Viridiplantae</taxon>
        <taxon>Chlorophyta</taxon>
        <taxon>core chlorophytes</taxon>
        <taxon>Chlorophyceae</taxon>
        <taxon>CS clade</taxon>
        <taxon>Chlamydomonadales</taxon>
        <taxon>Chlamydomonadaceae</taxon>
        <taxon>Chlamydomonas</taxon>
    </lineage>
</organism>
<evidence type="ECO:0000313" key="2">
    <source>
        <dbReference type="EMBL" id="ABG45801.1"/>
    </source>
</evidence>
<dbReference type="EMBL" id="DQ657194">
    <property type="protein sequence ID" value="ABG45800.1"/>
    <property type="molecule type" value="mRNA"/>
</dbReference>
<evidence type="ECO:0000313" key="4">
    <source>
        <dbReference type="Proteomes" id="UP000006906"/>
    </source>
</evidence>
<dbReference type="OrthoDB" id="2014244at2759"/>
<dbReference type="InterPro" id="IPR040703">
    <property type="entry name" value="LCIB/C_CA"/>
</dbReference>
<dbReference type="PaxDb" id="3055-EDP04142"/>
<reference evidence="3 4" key="2">
    <citation type="journal article" date="2007" name="Science">
        <title>The Chlamydomonas genome reveals the evolution of key animal and plant functions.</title>
        <authorList>
            <person name="Merchant S.S."/>
            <person name="Prochnik S.E."/>
            <person name="Vallon O."/>
            <person name="Harris E.H."/>
            <person name="Karpowicz S.J."/>
            <person name="Witman G.B."/>
            <person name="Terry A."/>
            <person name="Salamov A."/>
            <person name="Fritz-Laylin L.K."/>
            <person name="Marechal-Drouard L."/>
            <person name="Marshall W.F."/>
            <person name="Qu L.H."/>
            <person name="Nelson D.R."/>
            <person name="Sanderfoot A.A."/>
            <person name="Spalding M.H."/>
            <person name="Kapitonov V.V."/>
            <person name="Ren Q."/>
            <person name="Ferris P."/>
            <person name="Lindquist E."/>
            <person name="Shapiro H."/>
            <person name="Lucas S.M."/>
            <person name="Grimwood J."/>
            <person name="Schmutz J."/>
            <person name="Cardol P."/>
            <person name="Cerutti H."/>
            <person name="Chanfreau G."/>
            <person name="Chen C.L."/>
            <person name="Cognat V."/>
            <person name="Croft M.T."/>
            <person name="Dent R."/>
            <person name="Dutcher S."/>
            <person name="Fernandez E."/>
            <person name="Fukuzawa H."/>
            <person name="Gonzalez-Ballester D."/>
            <person name="Gonzalez-Halphen D."/>
            <person name="Hallmann A."/>
            <person name="Hanikenne M."/>
            <person name="Hippler M."/>
            <person name="Inwood W."/>
            <person name="Jabbari K."/>
            <person name="Kalanon M."/>
            <person name="Kuras R."/>
            <person name="Lefebvre P.A."/>
            <person name="Lemaire S.D."/>
            <person name="Lobanov A.V."/>
            <person name="Lohr M."/>
            <person name="Manuell A."/>
            <person name="Meier I."/>
            <person name="Mets L."/>
            <person name="Mittag M."/>
            <person name="Mittelmeier T."/>
            <person name="Moroney J.V."/>
            <person name="Moseley J."/>
            <person name="Napoli C."/>
            <person name="Nedelcu A.M."/>
            <person name="Niyogi K."/>
            <person name="Novoselov S.V."/>
            <person name="Paulsen I.T."/>
            <person name="Pazour G."/>
            <person name="Purton S."/>
            <person name="Ral J.P."/>
            <person name="Riano-Pachon D.M."/>
            <person name="Riekhof W."/>
            <person name="Rymarquis L."/>
            <person name="Schroda M."/>
            <person name="Stern D."/>
            <person name="Umen J."/>
            <person name="Willows R."/>
            <person name="Wilson N."/>
            <person name="Zimmer S.L."/>
            <person name="Allmer J."/>
            <person name="Balk J."/>
            <person name="Bisova K."/>
            <person name="Chen C.J."/>
            <person name="Elias M."/>
            <person name="Gendler K."/>
            <person name="Hauser C."/>
            <person name="Lamb M.R."/>
            <person name="Ledford H."/>
            <person name="Long J.C."/>
            <person name="Minagawa J."/>
            <person name="Page M.D."/>
            <person name="Pan J."/>
            <person name="Pootakham W."/>
            <person name="Roje S."/>
            <person name="Rose A."/>
            <person name="Stahlberg E."/>
            <person name="Terauchi A.M."/>
            <person name="Yang P."/>
            <person name="Ball S."/>
            <person name="Bowler C."/>
            <person name="Dieckmann C.L."/>
            <person name="Gladyshev V.N."/>
            <person name="Green P."/>
            <person name="Jorgensen R."/>
            <person name="Mayfield S."/>
            <person name="Mueller-Roeber B."/>
            <person name="Rajamani S."/>
            <person name="Sayre R.T."/>
            <person name="Brokstein P."/>
            <person name="Dubchak I."/>
            <person name="Goodstein D."/>
            <person name="Hornick L."/>
            <person name="Huang Y.W."/>
            <person name="Jhaveri J."/>
            <person name="Luo Y."/>
            <person name="Martinez D."/>
            <person name="Ngau W.C."/>
            <person name="Otillar B."/>
            <person name="Poliakov A."/>
            <person name="Porter A."/>
            <person name="Szajkowski L."/>
            <person name="Werner G."/>
            <person name="Zhou K."/>
            <person name="Grigoriev I.V."/>
            <person name="Rokhsar D.S."/>
            <person name="Grossman A.R."/>
        </authorList>
    </citation>
    <scope>NUCLEOTIDE SEQUENCE [LARGE SCALE GENOMIC DNA]</scope>
    <source>
        <strain evidence="4">CC-503</strain>
        <strain evidence="3">CC-503 cw92 mt+</strain>
    </source>
</reference>
<dbReference type="PANTHER" id="PTHR38016">
    <property type="entry name" value="UNNAMED PRODUCT"/>
    <property type="match status" value="1"/>
</dbReference>
<reference evidence="2" key="1">
    <citation type="journal article" date="2006" name="Proc. Natl. Acad. Sci. U.S.A.">
        <title>An inorganic carbon transport system responsible for acclimation specific to air levels of CO2 in Chlamydomonas reinhardtii.</title>
        <authorList>
            <person name="Wang Y."/>
            <person name="Spalding M.H."/>
        </authorList>
    </citation>
    <scope>NUCLEOTIDE SEQUENCE</scope>
</reference>
<dbReference type="STRING" id="3055.Q0Z9B8"/>
<dbReference type="HOGENOM" id="CLU_050303_0_0_1"/>
<dbReference type="EMBL" id="CM008965">
    <property type="protein sequence ID" value="PNW84142.1"/>
    <property type="molecule type" value="Genomic_DNA"/>
</dbReference>
<dbReference type="RefSeq" id="XP_001692192.1">
    <property type="nucleotide sequence ID" value="XM_001692140.2"/>
</dbReference>
<dbReference type="GeneID" id="5717873"/>
<dbReference type="SMR" id="Q0Z9B8"/>
<reference evidence="3" key="3">
    <citation type="submission" date="2017-07" db="EMBL/GenBank/DDBJ databases">
        <title>WGS assembly of Chlamydomonas reinhardtii.</title>
        <authorList>
            <consortium name="Chlamydomonas Annotation Team"/>
            <consortium name="JGI Annotation Team"/>
            <person name="Merchant S.S."/>
            <person name="Prochnik S.E."/>
            <person name="Vallon O."/>
            <person name="Harris E.H."/>
            <person name="Karpowicz S.J."/>
            <person name="Witman G.B."/>
            <person name="Terry A."/>
            <person name="Salamov A."/>
            <person name="Fritz-Laylin L.K."/>
            <person name="Marechal-Drouard L."/>
            <person name="Marshall W.F."/>
            <person name="Qu L.H."/>
            <person name="Nelson D.R."/>
            <person name="Sanderfoot A.A."/>
            <person name="Spalding M.H."/>
            <person name="Kapitonov V.V."/>
            <person name="Ren Q."/>
            <person name="Ferris P."/>
            <person name="Lindquist E."/>
            <person name="Shapiro H."/>
            <person name="Lucas S.M."/>
            <person name="Grimwood J."/>
            <person name="Schmutz J."/>
            <person name="Grigoriev I.V."/>
            <person name="Rokhsar D.S."/>
        </authorList>
    </citation>
    <scope>NUCLEOTIDE SEQUENCE</scope>
    <source>
        <strain evidence="3">CC-503 cw92 mt+</strain>
    </source>
</reference>
<dbReference type="OMA" id="CRDESCL"/>
<name>Q0Z9B8_CHLRE</name>
<dbReference type="ProMEX" id="Q0Z9B8"/>
<dbReference type="AlphaFoldDB" id="Q0Z9B8"/>
<dbReference type="Gramene" id="PNW84142">
    <property type="protein sequence ID" value="PNW84142"/>
    <property type="gene ID" value="CHLRE_04g222800v5"/>
</dbReference>
<keyword evidence="4" id="KW-1185">Reference proteome</keyword>
<dbReference type="PANTHER" id="PTHR38016:SF1">
    <property type="entry name" value="LIMITING CO2-INDUCIBLE PROTEIN B_C BETA CARBONYIC ANHYDRASE DOMAIN-CONTAINING PROTEIN"/>
    <property type="match status" value="1"/>
</dbReference>
<dbReference type="Pfam" id="PF18599">
    <property type="entry name" value="LCIB_C_CA"/>
    <property type="match status" value="1"/>
</dbReference>
<proteinExistence type="evidence at transcript level"/>
<protein>
    <submittedName>
        <fullName evidence="2">LciD</fullName>
    </submittedName>
</protein>
<evidence type="ECO:0000259" key="1">
    <source>
        <dbReference type="Pfam" id="PF18599"/>
    </source>
</evidence>
<dbReference type="Proteomes" id="UP000006906">
    <property type="component" value="Chromosome 4"/>
</dbReference>
<accession>Q0Z9B8</accession>
<dbReference type="KEGG" id="cre:CHLRE_04g222800v5"/>
<feature type="domain" description="Limiting CO2-inducible protein B/C beta carbonyic anhydrase" evidence="1">
    <location>
        <begin position="128"/>
        <end position="355"/>
    </location>
</feature>
<gene>
    <name evidence="3" type="ORF">CHLRE_04g222800v5</name>
</gene>
<dbReference type="eggNOG" id="ENOG502S48Q">
    <property type="taxonomic scope" value="Eukaryota"/>
</dbReference>
<dbReference type="EMBL" id="DQ657195">
    <property type="protein sequence ID" value="ABG45801.1"/>
    <property type="molecule type" value="mRNA"/>
</dbReference>
<evidence type="ECO:0000313" key="3">
    <source>
        <dbReference type="EMBL" id="PNW84142.1"/>
    </source>
</evidence>
<sequence>MPRTPFSRSVASQLASALEANLTQTSEPFAAPLWNAARPRMMSTIARSEGLLARSAAAPVGALKPCSCGKAVCAGHCSCGRAFCPGGHSNSLSTSTAAQNQPAWATDARAPGLAERLAEVTKHFPTSLSVDDFMARVEVALAGYGFTGDNSIAMSNLCRDESCLILEDKIEAAFGSCFSTHGLGGVLTCGVIGMKAGLSHSPVVGGKERYVFFSFPHIAIDSDGKVGAVSRPNRPGASAACGALIACMGDLKRDGLEANCKQPGVHDPLEPEYSILKQRIARRLAYEKINPLDCSLVDVTKAAERVISADLEYLISKAVDPKKADYAVFTGVQIHNWAADLNNTDVPSLEFVGVGKSYVVVNGEKVHLDLEKVPALSPRQLQILASASASEGKAATAASTGKLVQEIPREYLMRRLGGAMSRSHSDGAAPAWGSYVRKASLNDPHAGAPQMDHPFEATAAPKEDAGASTTSFFWGKKK</sequence>